<evidence type="ECO:0000313" key="3">
    <source>
        <dbReference type="Proteomes" id="UP000499080"/>
    </source>
</evidence>
<comment type="caution">
    <text evidence="2">The sequence shown here is derived from an EMBL/GenBank/DDBJ whole genome shotgun (WGS) entry which is preliminary data.</text>
</comment>
<evidence type="ECO:0000256" key="1">
    <source>
        <dbReference type="SAM" id="MobiDB-lite"/>
    </source>
</evidence>
<reference evidence="2 3" key="1">
    <citation type="journal article" date="2019" name="Sci. Rep.">
        <title>Orb-weaving spider Araneus ventricosus genome elucidates the spidroin gene catalogue.</title>
        <authorList>
            <person name="Kono N."/>
            <person name="Nakamura H."/>
            <person name="Ohtoshi R."/>
            <person name="Moran D.A.P."/>
            <person name="Shinohara A."/>
            <person name="Yoshida Y."/>
            <person name="Fujiwara M."/>
            <person name="Mori M."/>
            <person name="Tomita M."/>
            <person name="Arakawa K."/>
        </authorList>
    </citation>
    <scope>NUCLEOTIDE SEQUENCE [LARGE SCALE GENOMIC DNA]</scope>
</reference>
<name>A0A4Y2VRK7_ARAVE</name>
<gene>
    <name evidence="2" type="ORF">AVEN_160572_1</name>
</gene>
<keyword evidence="3" id="KW-1185">Reference proteome</keyword>
<dbReference type="AlphaFoldDB" id="A0A4Y2VRK7"/>
<organism evidence="2 3">
    <name type="scientific">Araneus ventricosus</name>
    <name type="common">Orbweaver spider</name>
    <name type="synonym">Epeira ventricosa</name>
    <dbReference type="NCBI Taxonomy" id="182803"/>
    <lineage>
        <taxon>Eukaryota</taxon>
        <taxon>Metazoa</taxon>
        <taxon>Ecdysozoa</taxon>
        <taxon>Arthropoda</taxon>
        <taxon>Chelicerata</taxon>
        <taxon>Arachnida</taxon>
        <taxon>Araneae</taxon>
        <taxon>Araneomorphae</taxon>
        <taxon>Entelegynae</taxon>
        <taxon>Araneoidea</taxon>
        <taxon>Araneidae</taxon>
        <taxon>Araneus</taxon>
    </lineage>
</organism>
<dbReference type="Proteomes" id="UP000499080">
    <property type="component" value="Unassembled WGS sequence"/>
</dbReference>
<dbReference type="EMBL" id="BGPR01051031">
    <property type="protein sequence ID" value="GBO28013.1"/>
    <property type="molecule type" value="Genomic_DNA"/>
</dbReference>
<proteinExistence type="predicted"/>
<evidence type="ECO:0000313" key="2">
    <source>
        <dbReference type="EMBL" id="GBO28013.1"/>
    </source>
</evidence>
<feature type="compositionally biased region" description="Low complexity" evidence="1">
    <location>
        <begin position="86"/>
        <end position="101"/>
    </location>
</feature>
<sequence length="121" mass="12974">MSQPRDWIQFPNGTSGRNCIEKFLRLLTGLSSSPHTPPTVPKSICQGMVFSREDGIFCNSYTKKVQSEHARVRTPSVGSACPATRTSLDTSLPSTPTASPAHQSSCTTTVLVLVLDAGSHL</sequence>
<accession>A0A4Y2VRK7</accession>
<feature type="region of interest" description="Disordered" evidence="1">
    <location>
        <begin position="76"/>
        <end position="102"/>
    </location>
</feature>
<protein>
    <submittedName>
        <fullName evidence="2">Uncharacterized protein</fullName>
    </submittedName>
</protein>